<dbReference type="EMBL" id="CP000860">
    <property type="protein sequence ID" value="ACA60179.1"/>
    <property type="molecule type" value="Genomic_DNA"/>
</dbReference>
<accession>B1I5B0</accession>
<dbReference type="Gene3D" id="1.20.120.580">
    <property type="entry name" value="bsu32300-like"/>
    <property type="match status" value="1"/>
</dbReference>
<dbReference type="GO" id="GO:0004540">
    <property type="term" value="F:RNA nuclease activity"/>
    <property type="evidence" value="ECO:0007669"/>
    <property type="project" value="InterPro"/>
</dbReference>
<dbReference type="GO" id="GO:0110001">
    <property type="term" value="C:toxin-antitoxin complex"/>
    <property type="evidence" value="ECO:0007669"/>
    <property type="project" value="InterPro"/>
</dbReference>
<keyword evidence="3" id="KW-0378">Hydrolase</keyword>
<evidence type="ECO:0008006" key="7">
    <source>
        <dbReference type="Google" id="ProtNLM"/>
    </source>
</evidence>
<evidence type="ECO:0000256" key="2">
    <source>
        <dbReference type="ARBA" id="ARBA00022722"/>
    </source>
</evidence>
<keyword evidence="6" id="KW-1185">Reference proteome</keyword>
<evidence type="ECO:0000256" key="1">
    <source>
        <dbReference type="ARBA" id="ARBA00022649"/>
    </source>
</evidence>
<reference evidence="5 6" key="2">
    <citation type="journal article" date="2008" name="Science">
        <title>Environmental genomics reveals a single-species ecosystem deep within Earth.</title>
        <authorList>
            <person name="Chivian D."/>
            <person name="Brodie E.L."/>
            <person name="Alm E.J."/>
            <person name="Culley D.E."/>
            <person name="Dehal P.S."/>
            <person name="Desantis T.Z."/>
            <person name="Gihring T.M."/>
            <person name="Lapidus A."/>
            <person name="Lin L.H."/>
            <person name="Lowry S.R."/>
            <person name="Moser D.P."/>
            <person name="Richardson P.M."/>
            <person name="Southam G."/>
            <person name="Wanger G."/>
            <person name="Pratt L.M."/>
            <person name="Andersen G.L."/>
            <person name="Hazen T.C."/>
            <person name="Brockman F.J."/>
            <person name="Arkin A.P."/>
            <person name="Onstott T.C."/>
        </authorList>
    </citation>
    <scope>NUCLEOTIDE SEQUENCE [LARGE SCALE GENOMIC DNA]</scope>
    <source>
        <strain evidence="5 6">MP104C</strain>
    </source>
</reference>
<dbReference type="InterPro" id="IPR008201">
    <property type="entry name" value="HepT-like"/>
</dbReference>
<name>B1I5B0_DESAP</name>
<evidence type="ECO:0000256" key="4">
    <source>
        <dbReference type="ARBA" id="ARBA00024207"/>
    </source>
</evidence>
<sequence>MVSKNKLRQKITFIEENLRHLRRLARLPEAEFVESAIYCSAAIRMLQVAIEAMIDAASHIAAKERLGFPKSYADTFKLLANEQIISRDFLETAQRMVRFRNRAVHLYEEISPQEVYRILQHNLPDFELFIRFIVHRYFQEPAH</sequence>
<dbReference type="STRING" id="477974.Daud_1679"/>
<keyword evidence="1" id="KW-1277">Toxin-antitoxin system</keyword>
<dbReference type="Proteomes" id="UP000008544">
    <property type="component" value="Chromosome"/>
</dbReference>
<dbReference type="Pfam" id="PF01934">
    <property type="entry name" value="HepT-like"/>
    <property type="match status" value="1"/>
</dbReference>
<evidence type="ECO:0000256" key="3">
    <source>
        <dbReference type="ARBA" id="ARBA00022801"/>
    </source>
</evidence>
<proteinExistence type="inferred from homology"/>
<comment type="similarity">
    <text evidence="4">Belongs to the HepT RNase toxin family.</text>
</comment>
<gene>
    <name evidence="5" type="ordered locus">Daud_1679</name>
</gene>
<evidence type="ECO:0000313" key="5">
    <source>
        <dbReference type="EMBL" id="ACA60179.1"/>
    </source>
</evidence>
<keyword evidence="2" id="KW-0540">Nuclease</keyword>
<dbReference type="eggNOG" id="COG2445">
    <property type="taxonomic scope" value="Bacteria"/>
</dbReference>
<dbReference type="HOGENOM" id="CLU_142825_1_0_9"/>
<dbReference type="RefSeq" id="WP_012302760.1">
    <property type="nucleotide sequence ID" value="NC_010424.1"/>
</dbReference>
<dbReference type="KEGG" id="dau:Daud_1679"/>
<dbReference type="InterPro" id="IPR037038">
    <property type="entry name" value="HepT-like_sf"/>
</dbReference>
<dbReference type="AlphaFoldDB" id="B1I5B0"/>
<evidence type="ECO:0000313" key="6">
    <source>
        <dbReference type="Proteomes" id="UP000008544"/>
    </source>
</evidence>
<dbReference type="InterPro" id="IPR052379">
    <property type="entry name" value="Type_VII_TA_RNase"/>
</dbReference>
<dbReference type="SUPFAM" id="SSF81593">
    <property type="entry name" value="Nucleotidyltransferase substrate binding subunit/domain"/>
    <property type="match status" value="1"/>
</dbReference>
<protein>
    <recommendedName>
        <fullName evidence="7">DUF86 domain-containing protein</fullName>
    </recommendedName>
</protein>
<organism evidence="5 6">
    <name type="scientific">Desulforudis audaxviator (strain MP104C)</name>
    <dbReference type="NCBI Taxonomy" id="477974"/>
    <lineage>
        <taxon>Bacteria</taxon>
        <taxon>Bacillati</taxon>
        <taxon>Bacillota</taxon>
        <taxon>Clostridia</taxon>
        <taxon>Thermoanaerobacterales</taxon>
        <taxon>Candidatus Desulforudaceae</taxon>
        <taxon>Candidatus Desulforudis</taxon>
    </lineage>
</organism>
<dbReference type="PANTHER" id="PTHR33397:SF5">
    <property type="entry name" value="RNASE YUTE-RELATED"/>
    <property type="match status" value="1"/>
</dbReference>
<dbReference type="PANTHER" id="PTHR33397">
    <property type="entry name" value="UPF0331 PROTEIN YUTE"/>
    <property type="match status" value="1"/>
</dbReference>
<reference evidence="6" key="1">
    <citation type="submission" date="2007-10" db="EMBL/GenBank/DDBJ databases">
        <title>Complete sequence of chromosome of Desulforudis audaxviator MP104C.</title>
        <authorList>
            <person name="Copeland A."/>
            <person name="Lucas S."/>
            <person name="Lapidus A."/>
            <person name="Barry K."/>
            <person name="Glavina del Rio T."/>
            <person name="Dalin E."/>
            <person name="Tice H."/>
            <person name="Bruce D."/>
            <person name="Pitluck S."/>
            <person name="Lowry S.R."/>
            <person name="Larimer F."/>
            <person name="Land M.L."/>
            <person name="Hauser L."/>
            <person name="Kyrpides N."/>
            <person name="Ivanova N.N."/>
            <person name="Richardson P."/>
        </authorList>
    </citation>
    <scope>NUCLEOTIDE SEQUENCE [LARGE SCALE GENOMIC DNA]</scope>
    <source>
        <strain evidence="6">MP104C</strain>
    </source>
</reference>
<dbReference type="NCBIfam" id="NF047751">
    <property type="entry name" value="HepT_toxin"/>
    <property type="match status" value="1"/>
</dbReference>
<dbReference type="GO" id="GO:0016787">
    <property type="term" value="F:hydrolase activity"/>
    <property type="evidence" value="ECO:0007669"/>
    <property type="project" value="UniProtKB-KW"/>
</dbReference>